<dbReference type="NCBIfam" id="TIGR00079">
    <property type="entry name" value="pept_deformyl"/>
    <property type="match status" value="1"/>
</dbReference>
<dbReference type="InterPro" id="IPR023635">
    <property type="entry name" value="Peptide_deformylase"/>
</dbReference>
<dbReference type="GO" id="GO:0006412">
    <property type="term" value="P:translation"/>
    <property type="evidence" value="ECO:0007669"/>
    <property type="project" value="UniProtKB-UniRule"/>
</dbReference>
<comment type="similarity">
    <text evidence="1 2">Belongs to the polypeptide deformylase family.</text>
</comment>
<keyword evidence="2" id="KW-0408">Iron</keyword>
<dbReference type="AlphaFoldDB" id="A0AA42CFG4"/>
<dbReference type="Proteomes" id="UP001165679">
    <property type="component" value="Unassembled WGS sequence"/>
</dbReference>
<evidence type="ECO:0000313" key="3">
    <source>
        <dbReference type="EMBL" id="MCW3474841.1"/>
    </source>
</evidence>
<dbReference type="PRINTS" id="PR01576">
    <property type="entry name" value="PDEFORMYLASE"/>
</dbReference>
<dbReference type="GO" id="GO:0042586">
    <property type="term" value="F:peptide deformylase activity"/>
    <property type="evidence" value="ECO:0007669"/>
    <property type="project" value="UniProtKB-UniRule"/>
</dbReference>
<proteinExistence type="inferred from homology"/>
<comment type="catalytic activity">
    <reaction evidence="2">
        <text>N-terminal N-formyl-L-methionyl-[peptide] + H2O = N-terminal L-methionyl-[peptide] + formate</text>
        <dbReference type="Rhea" id="RHEA:24420"/>
        <dbReference type="Rhea" id="RHEA-COMP:10639"/>
        <dbReference type="Rhea" id="RHEA-COMP:10640"/>
        <dbReference type="ChEBI" id="CHEBI:15377"/>
        <dbReference type="ChEBI" id="CHEBI:15740"/>
        <dbReference type="ChEBI" id="CHEBI:49298"/>
        <dbReference type="ChEBI" id="CHEBI:64731"/>
        <dbReference type="EC" id="3.5.1.88"/>
    </reaction>
</comment>
<feature type="binding site" evidence="2">
    <location>
        <position position="150"/>
    </location>
    <ligand>
        <name>Fe cation</name>
        <dbReference type="ChEBI" id="CHEBI:24875"/>
    </ligand>
</feature>
<keyword evidence="2 3" id="KW-0378">Hydrolase</keyword>
<name>A0AA42CFG4_9PROT</name>
<dbReference type="SUPFAM" id="SSF56420">
    <property type="entry name" value="Peptide deformylase"/>
    <property type="match status" value="1"/>
</dbReference>
<dbReference type="RefSeq" id="WP_264713493.1">
    <property type="nucleotide sequence ID" value="NZ_JAPDNT010000005.1"/>
</dbReference>
<dbReference type="GO" id="GO:0046872">
    <property type="term" value="F:metal ion binding"/>
    <property type="evidence" value="ECO:0007669"/>
    <property type="project" value="UniProtKB-KW"/>
</dbReference>
<dbReference type="PANTHER" id="PTHR10458">
    <property type="entry name" value="PEPTIDE DEFORMYLASE"/>
    <property type="match status" value="1"/>
</dbReference>
<gene>
    <name evidence="2 3" type="primary">def</name>
    <name evidence="3" type="ORF">OL599_09610</name>
</gene>
<feature type="binding site" evidence="2">
    <location>
        <position position="104"/>
    </location>
    <ligand>
        <name>Fe cation</name>
        <dbReference type="ChEBI" id="CHEBI:24875"/>
    </ligand>
</feature>
<organism evidence="3 4">
    <name type="scientific">Limobrevibacterium gyesilva</name>
    <dbReference type="NCBI Taxonomy" id="2991712"/>
    <lineage>
        <taxon>Bacteria</taxon>
        <taxon>Pseudomonadati</taxon>
        <taxon>Pseudomonadota</taxon>
        <taxon>Alphaproteobacteria</taxon>
        <taxon>Acetobacterales</taxon>
        <taxon>Acetobacteraceae</taxon>
        <taxon>Limobrevibacterium</taxon>
    </lineage>
</organism>
<reference evidence="3" key="2">
    <citation type="submission" date="2022-10" db="EMBL/GenBank/DDBJ databases">
        <authorList>
            <person name="Trinh H.N."/>
        </authorList>
    </citation>
    <scope>NUCLEOTIDE SEQUENCE</scope>
    <source>
        <strain evidence="3">RN2-1</strain>
    </source>
</reference>
<dbReference type="EC" id="3.5.1.88" evidence="2"/>
<protein>
    <recommendedName>
        <fullName evidence="2">Peptide deformylase</fullName>
        <shortName evidence="2">PDF</shortName>
        <ecNumber evidence="2">3.5.1.88</ecNumber>
    </recommendedName>
    <alternativeName>
        <fullName evidence="2">Polypeptide deformylase</fullName>
    </alternativeName>
</protein>
<keyword evidence="2" id="KW-0479">Metal-binding</keyword>
<comment type="caution">
    <text evidence="3">The sequence shown here is derived from an EMBL/GenBank/DDBJ whole genome shotgun (WGS) entry which is preliminary data.</text>
</comment>
<reference evidence="3" key="1">
    <citation type="submission" date="2022-09" db="EMBL/GenBank/DDBJ databases">
        <title>Rhodovastum sp. nov. RN2-1 isolated from soil in Seongnam, South Korea.</title>
        <authorList>
            <person name="Le N.T."/>
        </authorList>
    </citation>
    <scope>NUCLEOTIDE SEQUENCE</scope>
    <source>
        <strain evidence="3">RN2-1</strain>
    </source>
</reference>
<dbReference type="PANTHER" id="PTHR10458:SF22">
    <property type="entry name" value="PEPTIDE DEFORMYLASE"/>
    <property type="match status" value="1"/>
</dbReference>
<dbReference type="NCBIfam" id="NF001159">
    <property type="entry name" value="PRK00150.1-3"/>
    <property type="match status" value="1"/>
</dbReference>
<keyword evidence="2" id="KW-0648">Protein biosynthesis</keyword>
<sequence length="186" mass="20372">MTTGTLPSADAETMPILIAPHPVLRARTRLVTPADGDAVRELLPRMFATMYKAPGIGLAAPQVGLGLRVAVVDLMPDDKRAPIVLVNPDIVAVSDELATREEGCLSLPGQYADVTRPARVKVRYLDESGARREIEADGLLAACLQHEIDHLDGVLFVDHLSVLKRNMIMRKLVKEQRTQDHRRGGK</sequence>
<keyword evidence="4" id="KW-1185">Reference proteome</keyword>
<comment type="function">
    <text evidence="2">Removes the formyl group from the N-terminal Met of newly synthesized proteins. Requires at least a dipeptide for an efficient rate of reaction. N-terminal L-methionine is a prerequisite for activity but the enzyme has broad specificity at other positions.</text>
</comment>
<dbReference type="PIRSF" id="PIRSF004749">
    <property type="entry name" value="Pep_def"/>
    <property type="match status" value="1"/>
</dbReference>
<evidence type="ECO:0000256" key="1">
    <source>
        <dbReference type="ARBA" id="ARBA00010759"/>
    </source>
</evidence>
<dbReference type="EMBL" id="JAPDNT010000005">
    <property type="protein sequence ID" value="MCW3474841.1"/>
    <property type="molecule type" value="Genomic_DNA"/>
</dbReference>
<accession>A0AA42CFG4</accession>
<dbReference type="CDD" id="cd00487">
    <property type="entry name" value="Pep_deformylase"/>
    <property type="match status" value="1"/>
</dbReference>
<feature type="active site" evidence="2">
    <location>
        <position position="147"/>
    </location>
</feature>
<comment type="cofactor">
    <cofactor evidence="2">
        <name>Fe(2+)</name>
        <dbReference type="ChEBI" id="CHEBI:29033"/>
    </cofactor>
    <text evidence="2">Binds 1 Fe(2+) ion.</text>
</comment>
<dbReference type="HAMAP" id="MF_00163">
    <property type="entry name" value="Pep_deformylase"/>
    <property type="match status" value="1"/>
</dbReference>
<dbReference type="Gene3D" id="3.90.45.10">
    <property type="entry name" value="Peptide deformylase"/>
    <property type="match status" value="1"/>
</dbReference>
<evidence type="ECO:0000256" key="2">
    <source>
        <dbReference type="HAMAP-Rule" id="MF_00163"/>
    </source>
</evidence>
<dbReference type="InterPro" id="IPR036821">
    <property type="entry name" value="Peptide_deformylase_sf"/>
</dbReference>
<evidence type="ECO:0000313" key="4">
    <source>
        <dbReference type="Proteomes" id="UP001165679"/>
    </source>
</evidence>
<dbReference type="Pfam" id="PF01327">
    <property type="entry name" value="Pep_deformylase"/>
    <property type="match status" value="1"/>
</dbReference>
<feature type="binding site" evidence="2">
    <location>
        <position position="146"/>
    </location>
    <ligand>
        <name>Fe cation</name>
        <dbReference type="ChEBI" id="CHEBI:24875"/>
    </ligand>
</feature>